<dbReference type="PANTHER" id="PTHR45784">
    <property type="entry name" value="C-TYPE LECTIN DOMAIN FAMILY 20 MEMBER A-RELATED"/>
    <property type="match status" value="1"/>
</dbReference>
<evidence type="ECO:0000313" key="3">
    <source>
        <dbReference type="Proteomes" id="UP000694620"/>
    </source>
</evidence>
<dbReference type="PROSITE" id="PS50041">
    <property type="entry name" value="C_TYPE_LECTIN_2"/>
    <property type="match status" value="2"/>
</dbReference>
<keyword evidence="3" id="KW-1185">Reference proteome</keyword>
<reference evidence="2" key="3">
    <citation type="submission" date="2025-09" db="UniProtKB">
        <authorList>
            <consortium name="Ensembl"/>
        </authorList>
    </citation>
    <scope>IDENTIFICATION</scope>
</reference>
<reference evidence="2" key="1">
    <citation type="submission" date="2021-06" db="EMBL/GenBank/DDBJ databases">
        <authorList>
            <consortium name="Wellcome Sanger Institute Data Sharing"/>
        </authorList>
    </citation>
    <scope>NUCLEOTIDE SEQUENCE [LARGE SCALE GENOMIC DNA]</scope>
</reference>
<dbReference type="AlphaFoldDB" id="A0A8C4RF46"/>
<sequence length="276" mass="32368">MNSQSGLSGWINMMGRILIILAGFRLFVLAVHGSQEFNYYYVNETMNWTNAQAYCWSNFTDLVTIADDKELNEILDNLTRENYSDAEIWIGLKDINMTNGTWSNGETFTYRDWNKGEPSNNFVSCGTMYYHRNETNHNGTWNDCGCRNNKTFICYEVKRKFHAVNTNMSWFSALEHCNSNYNGMATIRSEREEWHLLKYLNGTNIREKVWIGMRRSRVFGFWFWMNDDPVIYQNWLNDSSKNIQDDQNCATLDQNQTKWVKQDCAGPAPFVCYSGE</sequence>
<dbReference type="InterPro" id="IPR016186">
    <property type="entry name" value="C-type_lectin-like/link_sf"/>
</dbReference>
<reference evidence="2" key="2">
    <citation type="submission" date="2025-08" db="UniProtKB">
        <authorList>
            <consortium name="Ensembl"/>
        </authorList>
    </citation>
    <scope>IDENTIFICATION</scope>
</reference>
<dbReference type="Ensembl" id="ENSECRT00000000732.1">
    <property type="protein sequence ID" value="ENSECRP00000000719.1"/>
    <property type="gene ID" value="ENSECRG00000000454.1"/>
</dbReference>
<organism evidence="2 3">
    <name type="scientific">Erpetoichthys calabaricus</name>
    <name type="common">Rope fish</name>
    <name type="synonym">Calamoichthys calabaricus</name>
    <dbReference type="NCBI Taxonomy" id="27687"/>
    <lineage>
        <taxon>Eukaryota</taxon>
        <taxon>Metazoa</taxon>
        <taxon>Chordata</taxon>
        <taxon>Craniata</taxon>
        <taxon>Vertebrata</taxon>
        <taxon>Euteleostomi</taxon>
        <taxon>Actinopterygii</taxon>
        <taxon>Polypteriformes</taxon>
        <taxon>Polypteridae</taxon>
        <taxon>Erpetoichthys</taxon>
    </lineage>
</organism>
<dbReference type="Gene3D" id="3.10.100.10">
    <property type="entry name" value="Mannose-Binding Protein A, subunit A"/>
    <property type="match status" value="2"/>
</dbReference>
<dbReference type="CDD" id="cd00037">
    <property type="entry name" value="CLECT"/>
    <property type="match status" value="1"/>
</dbReference>
<dbReference type="PANTHER" id="PTHR45784:SF3">
    <property type="entry name" value="C-TYPE LECTIN DOMAIN FAMILY 4 MEMBER K-LIKE-RELATED"/>
    <property type="match status" value="1"/>
</dbReference>
<proteinExistence type="predicted"/>
<dbReference type="Proteomes" id="UP000694620">
    <property type="component" value="Chromosome 1"/>
</dbReference>
<feature type="domain" description="C-type lectin" evidence="1">
    <location>
        <begin position="154"/>
        <end position="273"/>
    </location>
</feature>
<evidence type="ECO:0000313" key="2">
    <source>
        <dbReference type="Ensembl" id="ENSECRP00000000719.1"/>
    </source>
</evidence>
<accession>A0A8C4RF46</accession>
<dbReference type="GeneTree" id="ENSGT00940000163911"/>
<name>A0A8C4RF46_ERPCA</name>
<dbReference type="SUPFAM" id="SSF56436">
    <property type="entry name" value="C-type lectin-like"/>
    <property type="match status" value="2"/>
</dbReference>
<feature type="domain" description="C-type lectin" evidence="1">
    <location>
        <begin position="34"/>
        <end position="155"/>
    </location>
</feature>
<dbReference type="SMART" id="SM00034">
    <property type="entry name" value="CLECT"/>
    <property type="match status" value="2"/>
</dbReference>
<dbReference type="Pfam" id="PF00059">
    <property type="entry name" value="Lectin_C"/>
    <property type="match status" value="2"/>
</dbReference>
<dbReference type="InterPro" id="IPR001304">
    <property type="entry name" value="C-type_lectin-like"/>
</dbReference>
<evidence type="ECO:0000259" key="1">
    <source>
        <dbReference type="PROSITE" id="PS50041"/>
    </source>
</evidence>
<protein>
    <recommendedName>
        <fullName evidence="1">C-type lectin domain-containing protein</fullName>
    </recommendedName>
</protein>
<dbReference type="InterPro" id="IPR016187">
    <property type="entry name" value="CTDL_fold"/>
</dbReference>